<gene>
    <name evidence="11" type="ORF">H9L42_09675</name>
</gene>
<dbReference type="Gene3D" id="3.90.400.10">
    <property type="entry name" value="Oligo-1,6-glucosidase, Domain 2"/>
    <property type="match status" value="1"/>
</dbReference>
<comment type="similarity">
    <text evidence="2">Belongs to the disproportionating enzyme family.</text>
</comment>
<evidence type="ECO:0000256" key="9">
    <source>
        <dbReference type="ARBA" id="ARBA00031501"/>
    </source>
</evidence>
<name>A0A923NJ95_9FIRM</name>
<organism evidence="11 12">
    <name type="scientific">Zhenpiania hominis</name>
    <dbReference type="NCBI Taxonomy" id="2763644"/>
    <lineage>
        <taxon>Bacteria</taxon>
        <taxon>Bacillati</taxon>
        <taxon>Bacillota</taxon>
        <taxon>Clostridia</taxon>
        <taxon>Peptostreptococcales</taxon>
        <taxon>Anaerovoracaceae</taxon>
        <taxon>Zhenpiania</taxon>
    </lineage>
</organism>
<dbReference type="SMART" id="SM00642">
    <property type="entry name" value="Aamy"/>
    <property type="match status" value="1"/>
</dbReference>
<evidence type="ECO:0000256" key="8">
    <source>
        <dbReference type="ARBA" id="ARBA00031423"/>
    </source>
</evidence>
<dbReference type="InterPro" id="IPR045857">
    <property type="entry name" value="O16G_dom_2"/>
</dbReference>
<dbReference type="EMBL" id="JACRYT010000009">
    <property type="protein sequence ID" value="MBC6680101.1"/>
    <property type="molecule type" value="Genomic_DNA"/>
</dbReference>
<protein>
    <recommendedName>
        <fullName evidence="4">4-alpha-glucanotransferase</fullName>
        <ecNumber evidence="3">2.4.1.25</ecNumber>
    </recommendedName>
    <alternativeName>
        <fullName evidence="8">Amylomaltase</fullName>
    </alternativeName>
    <alternativeName>
        <fullName evidence="9">Disproportionating enzyme</fullName>
    </alternativeName>
</protein>
<keyword evidence="7" id="KW-0119">Carbohydrate metabolism</keyword>
<dbReference type="Pfam" id="PF02446">
    <property type="entry name" value="Glyco_hydro_77"/>
    <property type="match status" value="2"/>
</dbReference>
<dbReference type="GO" id="GO:0005975">
    <property type="term" value="P:carbohydrate metabolic process"/>
    <property type="evidence" value="ECO:0007669"/>
    <property type="project" value="InterPro"/>
</dbReference>
<evidence type="ECO:0000256" key="2">
    <source>
        <dbReference type="ARBA" id="ARBA00005684"/>
    </source>
</evidence>
<proteinExistence type="inferred from homology"/>
<dbReference type="InterPro" id="IPR003385">
    <property type="entry name" value="Glyco_hydro_77"/>
</dbReference>
<dbReference type="GO" id="GO:0004553">
    <property type="term" value="F:hydrolase activity, hydrolyzing O-glycosyl compounds"/>
    <property type="evidence" value="ECO:0007669"/>
    <property type="project" value="InterPro"/>
</dbReference>
<keyword evidence="5" id="KW-0328">Glycosyltransferase</keyword>
<dbReference type="InterPro" id="IPR013783">
    <property type="entry name" value="Ig-like_fold"/>
</dbReference>
<dbReference type="InterPro" id="IPR017853">
    <property type="entry name" value="GH"/>
</dbReference>
<dbReference type="PANTHER" id="PTHR32438:SF5">
    <property type="entry name" value="4-ALPHA-GLUCANOTRANSFERASE DPE1, CHLOROPLASTIC_AMYLOPLASTIC"/>
    <property type="match status" value="1"/>
</dbReference>
<dbReference type="RefSeq" id="WP_187303203.1">
    <property type="nucleotide sequence ID" value="NZ_JACRYT010000009.1"/>
</dbReference>
<dbReference type="PANTHER" id="PTHR32438">
    <property type="entry name" value="4-ALPHA-GLUCANOTRANSFERASE DPE1, CHLOROPLASTIC/AMYLOPLASTIC"/>
    <property type="match status" value="1"/>
</dbReference>
<evidence type="ECO:0000256" key="3">
    <source>
        <dbReference type="ARBA" id="ARBA00012560"/>
    </source>
</evidence>
<sequence length="1074" mass="122855">MKIYHNSQLPEYRTPSGAVPCGSSVRLSIKAADCGADYTCELNLWQEDCGDLRFPMEKQIMDDGSLCFTVCVNVTQTPSLCWYYFLLKGSGQQIYYGNNSRHLGGEGQIWDQIPPAFQITAYQPAAVPDWYKSSVVYQIFPDRFARSEDWMQRQAAADNGPDWKGPARVVLQNWNDTPFYTKNSRGEITRWAFFGGTLEGIREHLFYLKSMGAGAIYLNPIFSAASNHKYDTADYQQIDPSFGTDEDFRRLASDAKRLGIRLILDGVFNHTGADSIYFNRYGNYPDPGACQGDDSPYYKWFRFSRFPDQYQCWWGVEDLPDVEEQNPDYQKFIYEGEDSVVRRWLREGASGWRLDVADELPDSFIQGIRGAIRQTNREGLLLGEVWEDASNKVSYGIHRRYLLGNELDGVMNYPMREALLSFMLGKQSADDAVRQLRSLAENYPPENFYSCLNLIGSHDRPRILTLLGDPPPNLTDPEKEEYRLPEDKLRLAKNRLKVLSLLQFILPGVPCIYYGDEAGLQGFDDPLNRGTYPWGREDSELLAHYRMLAGLRKQYPFLVSGGFSLQSYGEHVILCERRADSREEQILAVVNRHLFGNVSVEVELPQGAGWVFDLITAEPLSSNDGTLFLDLPPLSAKLLYCRKKAPAELPLPRAAGVLCHVSSLPSGRLDETAQQFIDFLEAAGQRLWQVLPLNPTDKEGNSPYSSPAVFAGNTELCHPEYKSIDSEEYRAFCREESFWLNDFALYTVLKLQFDDLPWQKWPEEERNRRNLDYWKKAKSADLEEIKKQQFFFWKRWQQVKSYANKKGISIIGDLPLYVGIDSADTWSHPEYFLLGEDGFPLAGAGVPPDYFNENGQNWGNPLYDWDSMKKDGYLWWTERISQAIRRFDYVRIDHFRSFSAFYAIPQGKTAREGYWLPGAGHEFFETLTEKLGPLPFLAEDLGLLDPQVRSLLALSGYPGMLVYQFSEEEMRHLPKDIAERKIFYTGTHDNQTLAGWCEEHSLSPDSTETIIRELYESPAAWVITPLQDLLGLGNEARMNIPGQTKGNWKWRAEASHLTTDLAKRVASWAADSCR</sequence>
<reference evidence="11" key="1">
    <citation type="submission" date="2020-08" db="EMBL/GenBank/DDBJ databases">
        <title>Genome public.</title>
        <authorList>
            <person name="Liu C."/>
            <person name="Sun Q."/>
        </authorList>
    </citation>
    <scope>NUCLEOTIDE SEQUENCE</scope>
    <source>
        <strain evidence="11">BX12</strain>
    </source>
</reference>
<dbReference type="EC" id="2.4.1.25" evidence="3"/>
<dbReference type="Gene3D" id="2.60.40.10">
    <property type="entry name" value="Immunoglobulins"/>
    <property type="match status" value="1"/>
</dbReference>
<dbReference type="GO" id="GO:0004134">
    <property type="term" value="F:4-alpha-glucanotransferase activity"/>
    <property type="evidence" value="ECO:0007669"/>
    <property type="project" value="UniProtKB-EC"/>
</dbReference>
<dbReference type="InterPro" id="IPR004185">
    <property type="entry name" value="Glyco_hydro_13_lg-like_dom"/>
</dbReference>
<dbReference type="AlphaFoldDB" id="A0A923NJ95"/>
<evidence type="ECO:0000256" key="5">
    <source>
        <dbReference type="ARBA" id="ARBA00022676"/>
    </source>
</evidence>
<dbReference type="CDD" id="cd02857">
    <property type="entry name" value="E_set_CDase_PDE_N"/>
    <property type="match status" value="1"/>
</dbReference>
<keyword evidence="6" id="KW-0808">Transferase</keyword>
<dbReference type="SUPFAM" id="SSF51445">
    <property type="entry name" value="(Trans)glycosidases"/>
    <property type="match status" value="2"/>
</dbReference>
<evidence type="ECO:0000256" key="1">
    <source>
        <dbReference type="ARBA" id="ARBA00000439"/>
    </source>
</evidence>
<dbReference type="Gene3D" id="3.20.20.80">
    <property type="entry name" value="Glycosidases"/>
    <property type="match status" value="3"/>
</dbReference>
<comment type="caution">
    <text evidence="11">The sequence shown here is derived from an EMBL/GenBank/DDBJ whole genome shotgun (WGS) entry which is preliminary data.</text>
</comment>
<evidence type="ECO:0000256" key="7">
    <source>
        <dbReference type="ARBA" id="ARBA00023277"/>
    </source>
</evidence>
<dbReference type="Pfam" id="PF00128">
    <property type="entry name" value="Alpha-amylase"/>
    <property type="match status" value="1"/>
</dbReference>
<evidence type="ECO:0000313" key="12">
    <source>
        <dbReference type="Proteomes" id="UP000602647"/>
    </source>
</evidence>
<evidence type="ECO:0000256" key="4">
    <source>
        <dbReference type="ARBA" id="ARBA00020295"/>
    </source>
</evidence>
<accession>A0A923NJ95</accession>
<feature type="domain" description="Glycosyl hydrolase family 13 catalytic" evidence="10">
    <location>
        <begin position="138"/>
        <end position="552"/>
    </location>
</feature>
<evidence type="ECO:0000259" key="10">
    <source>
        <dbReference type="SMART" id="SM00642"/>
    </source>
</evidence>
<keyword evidence="12" id="KW-1185">Reference proteome</keyword>
<comment type="catalytic activity">
    <reaction evidence="1">
        <text>Transfers a segment of a (1-&gt;4)-alpha-D-glucan to a new position in an acceptor, which may be glucose or a (1-&gt;4)-alpha-D-glucan.</text>
        <dbReference type="EC" id="2.4.1.25"/>
    </reaction>
</comment>
<evidence type="ECO:0000256" key="6">
    <source>
        <dbReference type="ARBA" id="ARBA00022679"/>
    </source>
</evidence>
<evidence type="ECO:0000313" key="11">
    <source>
        <dbReference type="EMBL" id="MBC6680101.1"/>
    </source>
</evidence>
<dbReference type="CDD" id="cd11338">
    <property type="entry name" value="AmyAc_CMD"/>
    <property type="match status" value="1"/>
</dbReference>
<dbReference type="Proteomes" id="UP000602647">
    <property type="component" value="Unassembled WGS sequence"/>
</dbReference>
<dbReference type="InterPro" id="IPR006047">
    <property type="entry name" value="GH13_cat_dom"/>
</dbReference>